<feature type="transmembrane region" description="Helical" evidence="7">
    <location>
        <begin position="271"/>
        <end position="294"/>
    </location>
</feature>
<dbReference type="InterPro" id="IPR036259">
    <property type="entry name" value="MFS_trans_sf"/>
</dbReference>
<dbReference type="PANTHER" id="PTHR42718:SF46">
    <property type="entry name" value="BLR6921 PROTEIN"/>
    <property type="match status" value="1"/>
</dbReference>
<feature type="transmembrane region" description="Helical" evidence="7">
    <location>
        <begin position="306"/>
        <end position="328"/>
    </location>
</feature>
<keyword evidence="5 7" id="KW-1133">Transmembrane helix</keyword>
<dbReference type="GO" id="GO:0005886">
    <property type="term" value="C:plasma membrane"/>
    <property type="evidence" value="ECO:0007669"/>
    <property type="project" value="UniProtKB-SubCell"/>
</dbReference>
<evidence type="ECO:0000256" key="2">
    <source>
        <dbReference type="ARBA" id="ARBA00022448"/>
    </source>
</evidence>
<dbReference type="InterPro" id="IPR020846">
    <property type="entry name" value="MFS_dom"/>
</dbReference>
<evidence type="ECO:0000256" key="4">
    <source>
        <dbReference type="ARBA" id="ARBA00022692"/>
    </source>
</evidence>
<feature type="transmembrane region" description="Helical" evidence="7">
    <location>
        <begin position="169"/>
        <end position="191"/>
    </location>
</feature>
<feature type="transmembrane region" description="Helical" evidence="7">
    <location>
        <begin position="362"/>
        <end position="386"/>
    </location>
</feature>
<feature type="transmembrane region" description="Helical" evidence="7">
    <location>
        <begin position="81"/>
        <end position="100"/>
    </location>
</feature>
<evidence type="ECO:0000313" key="10">
    <source>
        <dbReference type="Proteomes" id="UP000573599"/>
    </source>
</evidence>
<keyword evidence="3" id="KW-1003">Cell membrane</keyword>
<feature type="transmembrane region" description="Helical" evidence="7">
    <location>
        <begin position="144"/>
        <end position="163"/>
    </location>
</feature>
<dbReference type="EMBL" id="JACCAB010000001">
    <property type="protein sequence ID" value="NYG08531.1"/>
    <property type="molecule type" value="Genomic_DNA"/>
</dbReference>
<dbReference type="RefSeq" id="WP_179423021.1">
    <property type="nucleotide sequence ID" value="NZ_JACCAB010000001.1"/>
</dbReference>
<reference evidence="9 10" key="1">
    <citation type="submission" date="2020-07" db="EMBL/GenBank/DDBJ databases">
        <title>Sequencing the genomes of 1000 actinobacteria strains.</title>
        <authorList>
            <person name="Klenk H.-P."/>
        </authorList>
    </citation>
    <scope>NUCLEOTIDE SEQUENCE [LARGE SCALE GENOMIC DNA]</scope>
    <source>
        <strain evidence="9 10">DSM 23987</strain>
    </source>
</reference>
<keyword evidence="4 7" id="KW-0812">Transmembrane</keyword>
<keyword evidence="2" id="KW-0813">Transport</keyword>
<name>A0A852WLP1_9MICO</name>
<evidence type="ECO:0000259" key="8">
    <source>
        <dbReference type="PROSITE" id="PS50850"/>
    </source>
</evidence>
<evidence type="ECO:0000256" key="3">
    <source>
        <dbReference type="ARBA" id="ARBA00022475"/>
    </source>
</evidence>
<evidence type="ECO:0000313" key="9">
    <source>
        <dbReference type="EMBL" id="NYG08531.1"/>
    </source>
</evidence>
<feature type="transmembrane region" description="Helical" evidence="7">
    <location>
        <begin position="227"/>
        <end position="250"/>
    </location>
</feature>
<dbReference type="Proteomes" id="UP000573599">
    <property type="component" value="Unassembled WGS sequence"/>
</dbReference>
<dbReference type="PANTHER" id="PTHR42718">
    <property type="entry name" value="MAJOR FACILITATOR SUPERFAMILY MULTIDRUG TRANSPORTER MFSC"/>
    <property type="match status" value="1"/>
</dbReference>
<dbReference type="GO" id="GO:0022857">
    <property type="term" value="F:transmembrane transporter activity"/>
    <property type="evidence" value="ECO:0007669"/>
    <property type="project" value="InterPro"/>
</dbReference>
<feature type="transmembrane region" description="Helical" evidence="7">
    <location>
        <begin position="50"/>
        <end position="69"/>
    </location>
</feature>
<feature type="transmembrane region" description="Helical" evidence="7">
    <location>
        <begin position="15"/>
        <end position="38"/>
    </location>
</feature>
<accession>A0A852WLP1</accession>
<feature type="transmembrane region" description="Helical" evidence="7">
    <location>
        <begin position="448"/>
        <end position="466"/>
    </location>
</feature>
<feature type="transmembrane region" description="Helical" evidence="7">
    <location>
        <begin position="407"/>
        <end position="428"/>
    </location>
</feature>
<feature type="transmembrane region" description="Helical" evidence="7">
    <location>
        <begin position="203"/>
        <end position="221"/>
    </location>
</feature>
<dbReference type="AlphaFoldDB" id="A0A852WLP1"/>
<dbReference type="SUPFAM" id="SSF103473">
    <property type="entry name" value="MFS general substrate transporter"/>
    <property type="match status" value="1"/>
</dbReference>
<feature type="transmembrane region" description="Helical" evidence="7">
    <location>
        <begin position="335"/>
        <end position="356"/>
    </location>
</feature>
<evidence type="ECO:0000256" key="5">
    <source>
        <dbReference type="ARBA" id="ARBA00022989"/>
    </source>
</evidence>
<dbReference type="Pfam" id="PF07690">
    <property type="entry name" value="MFS_1"/>
    <property type="match status" value="1"/>
</dbReference>
<dbReference type="NCBIfam" id="TIGR00711">
    <property type="entry name" value="efflux_EmrB"/>
    <property type="match status" value="1"/>
</dbReference>
<keyword evidence="10" id="KW-1185">Reference proteome</keyword>
<feature type="domain" description="Major facilitator superfamily (MFS) profile" evidence="8">
    <location>
        <begin position="16"/>
        <end position="471"/>
    </location>
</feature>
<organism evidence="9 10">
    <name type="scientific">Pedococcus badiiscoriae</name>
    <dbReference type="NCBI Taxonomy" id="642776"/>
    <lineage>
        <taxon>Bacteria</taxon>
        <taxon>Bacillati</taxon>
        <taxon>Actinomycetota</taxon>
        <taxon>Actinomycetes</taxon>
        <taxon>Micrococcales</taxon>
        <taxon>Intrasporangiaceae</taxon>
        <taxon>Pedococcus</taxon>
    </lineage>
</organism>
<dbReference type="PROSITE" id="PS50850">
    <property type="entry name" value="MFS"/>
    <property type="match status" value="1"/>
</dbReference>
<gene>
    <name evidence="9" type="ORF">BJ986_003018</name>
</gene>
<comment type="subcellular location">
    <subcellularLocation>
        <location evidence="1">Cell membrane</location>
        <topology evidence="1">Multi-pass membrane protein</topology>
    </subcellularLocation>
</comment>
<evidence type="ECO:0000256" key="6">
    <source>
        <dbReference type="ARBA" id="ARBA00023136"/>
    </source>
</evidence>
<dbReference type="InterPro" id="IPR004638">
    <property type="entry name" value="EmrB-like"/>
</dbReference>
<dbReference type="Gene3D" id="1.20.1250.20">
    <property type="entry name" value="MFS general substrate transporter like domains"/>
    <property type="match status" value="1"/>
</dbReference>
<feature type="transmembrane region" description="Helical" evidence="7">
    <location>
        <begin position="112"/>
        <end position="132"/>
    </location>
</feature>
<protein>
    <submittedName>
        <fullName evidence="9">EmrB/QacA subfamily drug resistance transporter</fullName>
    </submittedName>
</protein>
<evidence type="ECO:0000256" key="7">
    <source>
        <dbReference type="SAM" id="Phobius"/>
    </source>
</evidence>
<comment type="caution">
    <text evidence="9">The sequence shown here is derived from an EMBL/GenBank/DDBJ whole genome shotgun (WGS) entry which is preliminary data.</text>
</comment>
<dbReference type="InterPro" id="IPR011701">
    <property type="entry name" value="MFS"/>
</dbReference>
<dbReference type="CDD" id="cd17321">
    <property type="entry name" value="MFS_MMR_MDR_like"/>
    <property type="match status" value="1"/>
</dbReference>
<dbReference type="Gene3D" id="1.20.1720.10">
    <property type="entry name" value="Multidrug resistance protein D"/>
    <property type="match status" value="1"/>
</dbReference>
<keyword evidence="6 7" id="KW-0472">Membrane</keyword>
<proteinExistence type="predicted"/>
<sequence length="487" mass="50049">MSSTVLPASSTRTRLTLAVVLTTQLMIVLDAAIVNIALPDMQQALHIAPANLSWVVNAYTLAFGGLLLLGARAGDLFGRRAVFAVGMVLFTVASLLGGFADAGAHLFLARAAQGVGAALVAPSALAILMGLYPKPEDRTRAIGYYTIVSASGAAIGLIAGGLLTNYASWRWVMFVNVPIGLVMLALSRTALPNSRAQHGRIDYAGSLLSTAGMTALVYGFIRAAADGWGSGGALASFAIAVVLLAAFIAVERAVAHPITPLHLFADRERASAYVARMLLVAGSMGAFFFLSQYFQLVLGWSPVRTGLAFVPFPVSVFVSSQLATRIFVPRFGGRAVILVGMVLSAAGLVMLTRLGVDTTYSQLISSMVVFAVGNGTAFVPLTAAGMARVAPQEAGVASGLVNVTQQVGGSVGLAVLVTVFATAGPGAASSPSATGHAKGLFVLGADRGFGVAAALIGAAVVLLLAFRRPRRTPVTVPIEELVLEPAG</sequence>
<evidence type="ECO:0000256" key="1">
    <source>
        <dbReference type="ARBA" id="ARBA00004651"/>
    </source>
</evidence>